<keyword evidence="6" id="KW-1185">Reference proteome</keyword>
<evidence type="ECO:0000313" key="4">
    <source>
        <dbReference type="EMBL" id="OWK41232.1"/>
    </source>
</evidence>
<gene>
    <name evidence="5" type="ORF">FRUB_02193</name>
    <name evidence="4" type="ORF">FRUB_04595</name>
    <name evidence="3" type="ORF">FRUB_07361</name>
    <name evidence="2" type="ORF">FRUB_08237</name>
</gene>
<feature type="compositionally biased region" description="Basic and acidic residues" evidence="1">
    <location>
        <begin position="53"/>
        <end position="68"/>
    </location>
</feature>
<dbReference type="Proteomes" id="UP000214646">
    <property type="component" value="Unassembled WGS sequence"/>
</dbReference>
<sequence length="116" mass="12501">MVGHEAGMATATAFHTPPRILIPKLVRSRDAWKAKATARKAERKALTIRVRDLEASRAGHRARAEQLQERVTQLEQQLAAARRPTSEPPAGPPPAPQKNRTGPGVGSTTSRSSPSP</sequence>
<feature type="region of interest" description="Disordered" evidence="1">
    <location>
        <begin position="53"/>
        <end position="116"/>
    </location>
</feature>
<feature type="compositionally biased region" description="Polar residues" evidence="1">
    <location>
        <begin position="106"/>
        <end position="116"/>
    </location>
</feature>
<protein>
    <submittedName>
        <fullName evidence="5">Uncharacterized protein</fullName>
    </submittedName>
</protein>
<evidence type="ECO:0000313" key="3">
    <source>
        <dbReference type="EMBL" id="OWK38241.1"/>
    </source>
</evidence>
<accession>A0A225DSI6</accession>
<dbReference type="EMBL" id="NIDE01000017">
    <property type="protein sequence ID" value="OWK35674.1"/>
    <property type="molecule type" value="Genomic_DNA"/>
</dbReference>
<feature type="compositionally biased region" description="Pro residues" evidence="1">
    <location>
        <begin position="86"/>
        <end position="96"/>
    </location>
</feature>
<comment type="caution">
    <text evidence="5">The sequence shown here is derived from an EMBL/GenBank/DDBJ whole genome shotgun (WGS) entry which is preliminary data.</text>
</comment>
<evidence type="ECO:0000313" key="5">
    <source>
        <dbReference type="EMBL" id="OWK44261.1"/>
    </source>
</evidence>
<name>A0A225DSI6_9BACT</name>
<reference evidence="5" key="2">
    <citation type="journal article" date="2018" name="Appl. Environ. Microbiol.">
        <title>Genome Analysis of Fimbriiglobus ruber SP5(T), a Planctomycete with Confirmed Chitinolytic Capability.</title>
        <authorList>
            <person name="Ravin N.V."/>
            <person name="Rakitin A.L."/>
            <person name="Ivanova A.A."/>
            <person name="Beletsky A.V."/>
            <person name="Kulichevskaya I.S."/>
            <person name="Mardanov A.V."/>
            <person name="Dedysh S.N."/>
        </authorList>
    </citation>
    <scope>NUCLEOTIDE SEQUENCE</scope>
    <source>
        <strain evidence="5">SP5</strain>
    </source>
</reference>
<reference evidence="6" key="1">
    <citation type="submission" date="2017-06" db="EMBL/GenBank/DDBJ databases">
        <title>Genome analysis of Fimbriiglobus ruber SP5, the first member of the order Planctomycetales with confirmed chitinolytic capability.</title>
        <authorList>
            <person name="Ravin N.V."/>
            <person name="Rakitin A.L."/>
            <person name="Ivanova A.A."/>
            <person name="Beletsky A.V."/>
            <person name="Kulichevskaya I.S."/>
            <person name="Mardanov A.V."/>
            <person name="Dedysh S.N."/>
        </authorList>
    </citation>
    <scope>NUCLEOTIDE SEQUENCE [LARGE SCALE GENOMIC DNA]</scope>
    <source>
        <strain evidence="6">SP5</strain>
    </source>
</reference>
<evidence type="ECO:0000313" key="2">
    <source>
        <dbReference type="EMBL" id="OWK35674.1"/>
    </source>
</evidence>
<organism evidence="5 6">
    <name type="scientific">Fimbriiglobus ruber</name>
    <dbReference type="NCBI Taxonomy" id="1908690"/>
    <lineage>
        <taxon>Bacteria</taxon>
        <taxon>Pseudomonadati</taxon>
        <taxon>Planctomycetota</taxon>
        <taxon>Planctomycetia</taxon>
        <taxon>Gemmatales</taxon>
        <taxon>Gemmataceae</taxon>
        <taxon>Fimbriiglobus</taxon>
    </lineage>
</organism>
<dbReference type="EMBL" id="NIDE01000014">
    <property type="protein sequence ID" value="OWK38241.1"/>
    <property type="molecule type" value="Genomic_DNA"/>
</dbReference>
<dbReference type="EMBL" id="NIDE01000006">
    <property type="protein sequence ID" value="OWK41232.1"/>
    <property type="molecule type" value="Genomic_DNA"/>
</dbReference>
<evidence type="ECO:0000313" key="6">
    <source>
        <dbReference type="Proteomes" id="UP000214646"/>
    </source>
</evidence>
<dbReference type="EMBL" id="NIDE01000003">
    <property type="protein sequence ID" value="OWK44261.1"/>
    <property type="molecule type" value="Genomic_DNA"/>
</dbReference>
<dbReference type="AlphaFoldDB" id="A0A225DSI6"/>
<proteinExistence type="predicted"/>
<evidence type="ECO:0000256" key="1">
    <source>
        <dbReference type="SAM" id="MobiDB-lite"/>
    </source>
</evidence>